<accession>A0ABQ3QA66</accession>
<protein>
    <recommendedName>
        <fullName evidence="4">Transposase</fullName>
    </recommendedName>
</protein>
<proteinExistence type="predicted"/>
<dbReference type="Proteomes" id="UP001052655">
    <property type="component" value="Unassembled WGS sequence"/>
</dbReference>
<feature type="compositionally biased region" description="Basic and acidic residues" evidence="1">
    <location>
        <begin position="1"/>
        <end position="15"/>
    </location>
</feature>
<gene>
    <name evidence="2" type="ORF">Sdagh_59020</name>
</gene>
<feature type="region of interest" description="Disordered" evidence="1">
    <location>
        <begin position="1"/>
        <end position="36"/>
    </location>
</feature>
<name>A0ABQ3QA66_9ACTN</name>
<reference evidence="2" key="1">
    <citation type="submission" date="2024-05" db="EMBL/GenBank/DDBJ databases">
        <title>Whole genome shotgun sequence of Streptomyces daghestanicus NBRC 12762.</title>
        <authorList>
            <person name="Komaki H."/>
            <person name="Tamura T."/>
        </authorList>
    </citation>
    <scope>NUCLEOTIDE SEQUENCE</scope>
    <source>
        <strain evidence="2">NBRC 12762</strain>
    </source>
</reference>
<comment type="caution">
    <text evidence="2">The sequence shown here is derived from an EMBL/GenBank/DDBJ whole genome shotgun (WGS) entry which is preliminary data.</text>
</comment>
<sequence>MTQCHEGDGQSDRDAVAGSGEVGEGQLPEGAEDRTGYDRNLFKHWNAGLKRDGCDTRKEILISEAVEAPTVGAR</sequence>
<evidence type="ECO:0000256" key="1">
    <source>
        <dbReference type="SAM" id="MobiDB-lite"/>
    </source>
</evidence>
<dbReference type="EMBL" id="BNDX01000016">
    <property type="protein sequence ID" value="GHI34172.1"/>
    <property type="molecule type" value="Genomic_DNA"/>
</dbReference>
<evidence type="ECO:0000313" key="3">
    <source>
        <dbReference type="Proteomes" id="UP001052655"/>
    </source>
</evidence>
<keyword evidence="3" id="KW-1185">Reference proteome</keyword>
<evidence type="ECO:0000313" key="2">
    <source>
        <dbReference type="EMBL" id="GHI34172.1"/>
    </source>
</evidence>
<organism evidence="2 3">
    <name type="scientific">Streptomyces daghestanicus</name>
    <dbReference type="NCBI Taxonomy" id="66885"/>
    <lineage>
        <taxon>Bacteria</taxon>
        <taxon>Bacillati</taxon>
        <taxon>Actinomycetota</taxon>
        <taxon>Actinomycetes</taxon>
        <taxon>Kitasatosporales</taxon>
        <taxon>Streptomycetaceae</taxon>
        <taxon>Streptomyces</taxon>
    </lineage>
</organism>
<evidence type="ECO:0008006" key="4">
    <source>
        <dbReference type="Google" id="ProtNLM"/>
    </source>
</evidence>